<organism evidence="2 3">
    <name type="scientific">Zootermopsis nevadensis</name>
    <name type="common">Dampwood termite</name>
    <dbReference type="NCBI Taxonomy" id="136037"/>
    <lineage>
        <taxon>Eukaryota</taxon>
        <taxon>Metazoa</taxon>
        <taxon>Ecdysozoa</taxon>
        <taxon>Arthropoda</taxon>
        <taxon>Hexapoda</taxon>
        <taxon>Insecta</taxon>
        <taxon>Pterygota</taxon>
        <taxon>Neoptera</taxon>
        <taxon>Polyneoptera</taxon>
        <taxon>Dictyoptera</taxon>
        <taxon>Blattodea</taxon>
        <taxon>Blattoidea</taxon>
        <taxon>Termitoidae</taxon>
        <taxon>Termopsidae</taxon>
        <taxon>Zootermopsis</taxon>
    </lineage>
</organism>
<dbReference type="InParanoid" id="A0A067QVM9"/>
<feature type="compositionally biased region" description="Basic and acidic residues" evidence="1">
    <location>
        <begin position="91"/>
        <end position="101"/>
    </location>
</feature>
<reference evidence="2 3" key="1">
    <citation type="journal article" date="2014" name="Nat. Commun.">
        <title>Molecular traces of alternative social organization in a termite genome.</title>
        <authorList>
            <person name="Terrapon N."/>
            <person name="Li C."/>
            <person name="Robertson H.M."/>
            <person name="Ji L."/>
            <person name="Meng X."/>
            <person name="Booth W."/>
            <person name="Chen Z."/>
            <person name="Childers C.P."/>
            <person name="Glastad K.M."/>
            <person name="Gokhale K."/>
            <person name="Gowin J."/>
            <person name="Gronenberg W."/>
            <person name="Hermansen R.A."/>
            <person name="Hu H."/>
            <person name="Hunt B.G."/>
            <person name="Huylmans A.K."/>
            <person name="Khalil S.M."/>
            <person name="Mitchell R.D."/>
            <person name="Munoz-Torres M.C."/>
            <person name="Mustard J.A."/>
            <person name="Pan H."/>
            <person name="Reese J.T."/>
            <person name="Scharf M.E."/>
            <person name="Sun F."/>
            <person name="Vogel H."/>
            <person name="Xiao J."/>
            <person name="Yang W."/>
            <person name="Yang Z."/>
            <person name="Yang Z."/>
            <person name="Zhou J."/>
            <person name="Zhu J."/>
            <person name="Brent C.S."/>
            <person name="Elsik C.G."/>
            <person name="Goodisman M.A."/>
            <person name="Liberles D.A."/>
            <person name="Roe R.M."/>
            <person name="Vargo E.L."/>
            <person name="Vilcinskas A."/>
            <person name="Wang J."/>
            <person name="Bornberg-Bauer E."/>
            <person name="Korb J."/>
            <person name="Zhang G."/>
            <person name="Liebig J."/>
        </authorList>
    </citation>
    <scope>NUCLEOTIDE SEQUENCE [LARGE SCALE GENOMIC DNA]</scope>
    <source>
        <tissue evidence="2">Whole organism</tissue>
    </source>
</reference>
<dbReference type="AlphaFoldDB" id="A0A067QVM9"/>
<evidence type="ECO:0000313" key="2">
    <source>
        <dbReference type="EMBL" id="KDR14249.1"/>
    </source>
</evidence>
<proteinExistence type="predicted"/>
<evidence type="ECO:0000256" key="1">
    <source>
        <dbReference type="SAM" id="MobiDB-lite"/>
    </source>
</evidence>
<gene>
    <name evidence="2" type="ORF">L798_10555</name>
</gene>
<sequence>MINESCMPLSGKSPGISSLTVEKIENCVRRCRSFGAFKPEQQKLKSAQRNSSESDDSFDGLDDWDLRVIEHCEAYEASPPQTMLPPQRARRTPDSELHKTETSSSECKLDPASSTEDRTQEDKGESSLSEPRAESIDNPVLVYDFVNLKKTPADLTLMNGFKETGLKTPPPSPENTKSKPPEKWGHPDGGQPTHSTLLRLLKEFQTSEGKMEDSGAQQVLRELGLPPTLREPTSHGSSGRSSMTPSLSELETALSDLLEASASRTGAEDDDEDAASPPMQQTLRVISPKPYSSFSNSFHPVQTNVGNKQLETSA</sequence>
<feature type="compositionally biased region" description="Polar residues" evidence="1">
    <location>
        <begin position="234"/>
        <end position="249"/>
    </location>
</feature>
<feature type="compositionally biased region" description="Polar residues" evidence="1">
    <location>
        <begin position="278"/>
        <end position="314"/>
    </location>
</feature>
<accession>A0A067QVM9</accession>
<feature type="region of interest" description="Disordered" evidence="1">
    <location>
        <begin position="75"/>
        <end position="140"/>
    </location>
</feature>
<feature type="compositionally biased region" description="Basic and acidic residues" evidence="1">
    <location>
        <begin position="115"/>
        <end position="135"/>
    </location>
</feature>
<feature type="compositionally biased region" description="Basic and acidic residues" evidence="1">
    <location>
        <begin position="176"/>
        <end position="186"/>
    </location>
</feature>
<dbReference type="EMBL" id="KK852891">
    <property type="protein sequence ID" value="KDR14249.1"/>
    <property type="molecule type" value="Genomic_DNA"/>
</dbReference>
<name>A0A067QVM9_ZOONE</name>
<dbReference type="Proteomes" id="UP000027135">
    <property type="component" value="Unassembled WGS sequence"/>
</dbReference>
<feature type="region of interest" description="Disordered" evidence="1">
    <location>
        <begin position="159"/>
        <end position="314"/>
    </location>
</feature>
<feature type="region of interest" description="Disordered" evidence="1">
    <location>
        <begin position="40"/>
        <end position="61"/>
    </location>
</feature>
<keyword evidence="3" id="KW-1185">Reference proteome</keyword>
<evidence type="ECO:0000313" key="3">
    <source>
        <dbReference type="Proteomes" id="UP000027135"/>
    </source>
</evidence>
<protein>
    <submittedName>
        <fullName evidence="2">Uncharacterized protein</fullName>
    </submittedName>
</protein>